<dbReference type="Proteomes" id="UP001320706">
    <property type="component" value="Unassembled WGS sequence"/>
</dbReference>
<accession>A0ACC3S446</accession>
<organism evidence="1 2">
    <name type="scientific">Zalaria obscura</name>
    <dbReference type="NCBI Taxonomy" id="2024903"/>
    <lineage>
        <taxon>Eukaryota</taxon>
        <taxon>Fungi</taxon>
        <taxon>Dikarya</taxon>
        <taxon>Ascomycota</taxon>
        <taxon>Pezizomycotina</taxon>
        <taxon>Dothideomycetes</taxon>
        <taxon>Dothideomycetidae</taxon>
        <taxon>Dothideales</taxon>
        <taxon>Zalariaceae</taxon>
        <taxon>Zalaria</taxon>
    </lineage>
</organism>
<evidence type="ECO:0000313" key="2">
    <source>
        <dbReference type="Proteomes" id="UP001320706"/>
    </source>
</evidence>
<proteinExistence type="predicted"/>
<protein>
    <submittedName>
        <fullName evidence="1">ATP synthase subunit G atp20</fullName>
    </submittedName>
</protein>
<keyword evidence="2" id="KW-1185">Reference proteome</keyword>
<comment type="caution">
    <text evidence="1">The sequence shown here is derived from an EMBL/GenBank/DDBJ whole genome shotgun (WGS) entry which is preliminary data.</text>
</comment>
<sequence>MSLSASRVLVRRPQFALRRVNIRNQSTTSKATDAASNTASKAKESASNATSKASEGLSRVQSSATSGVSKAASAAGNALNSIGGRTGRLISFAQSLVPPTVYYSRVALELGKLIANGRKMSPPSIQTFQNYAQPLLNAFKNPSTLMNSPTQMLSQMRSWNRQQYAAAGVVAAETIGFFTVGQMIGRFKVVGYHGESAHH</sequence>
<name>A0ACC3S446_9PEZI</name>
<gene>
    <name evidence="1" type="primary">ATP20</name>
    <name evidence="1" type="ORF">M8818_007572</name>
</gene>
<reference evidence="1" key="1">
    <citation type="submission" date="2024-02" db="EMBL/GenBank/DDBJ databases">
        <title>Metagenome Assembled Genome of Zalaria obscura JY119.</title>
        <authorList>
            <person name="Vighnesh L."/>
            <person name="Jagadeeshwari U."/>
            <person name="Venkata Ramana C."/>
            <person name="Sasikala C."/>
        </authorList>
    </citation>
    <scope>NUCLEOTIDE SEQUENCE</scope>
    <source>
        <strain evidence="1">JY119</strain>
    </source>
</reference>
<dbReference type="EMBL" id="JAMKPW020000043">
    <property type="protein sequence ID" value="KAK8194382.1"/>
    <property type="molecule type" value="Genomic_DNA"/>
</dbReference>
<evidence type="ECO:0000313" key="1">
    <source>
        <dbReference type="EMBL" id="KAK8194382.1"/>
    </source>
</evidence>